<evidence type="ECO:0000313" key="2">
    <source>
        <dbReference type="Proteomes" id="UP000245790"/>
    </source>
</evidence>
<dbReference type="Proteomes" id="UP000245790">
    <property type="component" value="Unassembled WGS sequence"/>
</dbReference>
<proteinExistence type="predicted"/>
<gene>
    <name evidence="1" type="ORF">C8D97_11372</name>
</gene>
<reference evidence="1 2" key="1">
    <citation type="submission" date="2018-05" db="EMBL/GenBank/DDBJ databases">
        <title>Genomic Encyclopedia of Type Strains, Phase IV (KMG-IV): sequencing the most valuable type-strain genomes for metagenomic binning, comparative biology and taxonomic classification.</title>
        <authorList>
            <person name="Goeker M."/>
        </authorList>
    </citation>
    <scope>NUCLEOTIDE SEQUENCE [LARGE SCALE GENOMIC DNA]</scope>
    <source>
        <strain evidence="1 2">DSM 25350</strain>
    </source>
</reference>
<sequence>MSRKPRLLLMTVALFGWANLCFSVSELNVDFADEEFARYFSNIQSASLQESELFLDNLNQHLKLKPAQQQTWLRFKVTFLEQIEQRQQKRLKLKEIKSLNSVDTLTLRSSHLETRLKETQTLLAVITPFYQQLDGEQKTQFDKVMQHLWFKRRNHR</sequence>
<dbReference type="RefSeq" id="WP_146196169.1">
    <property type="nucleotide sequence ID" value="NZ_QGGU01000013.1"/>
</dbReference>
<organism evidence="1 2">
    <name type="scientific">Pleionea mediterranea</name>
    <dbReference type="NCBI Taxonomy" id="523701"/>
    <lineage>
        <taxon>Bacteria</taxon>
        <taxon>Pseudomonadati</taxon>
        <taxon>Pseudomonadota</taxon>
        <taxon>Gammaproteobacteria</taxon>
        <taxon>Oceanospirillales</taxon>
        <taxon>Pleioneaceae</taxon>
        <taxon>Pleionea</taxon>
    </lineage>
</organism>
<dbReference type="AlphaFoldDB" id="A0A316FWF6"/>
<comment type="caution">
    <text evidence="1">The sequence shown here is derived from an EMBL/GenBank/DDBJ whole genome shotgun (WGS) entry which is preliminary data.</text>
</comment>
<keyword evidence="2" id="KW-1185">Reference proteome</keyword>
<name>A0A316FWF6_9GAMM</name>
<accession>A0A316FWF6</accession>
<evidence type="ECO:0000313" key="1">
    <source>
        <dbReference type="EMBL" id="PWK46387.1"/>
    </source>
</evidence>
<dbReference type="Pfam" id="PF07813">
    <property type="entry name" value="LTXXQ"/>
    <property type="match status" value="1"/>
</dbReference>
<dbReference type="InterPro" id="IPR012899">
    <property type="entry name" value="LTXXQ"/>
</dbReference>
<dbReference type="GO" id="GO:0042597">
    <property type="term" value="C:periplasmic space"/>
    <property type="evidence" value="ECO:0007669"/>
    <property type="project" value="InterPro"/>
</dbReference>
<dbReference type="EMBL" id="QGGU01000013">
    <property type="protein sequence ID" value="PWK46387.1"/>
    <property type="molecule type" value="Genomic_DNA"/>
</dbReference>
<protein>
    <submittedName>
        <fullName evidence="1">LTXXQ motif family protein</fullName>
    </submittedName>
</protein>